<dbReference type="SUPFAM" id="SSF53335">
    <property type="entry name" value="S-adenosyl-L-methionine-dependent methyltransferases"/>
    <property type="match status" value="1"/>
</dbReference>
<dbReference type="CDD" id="cd02440">
    <property type="entry name" value="AdoMet_MTases"/>
    <property type="match status" value="1"/>
</dbReference>
<protein>
    <recommendedName>
        <fullName evidence="5">Release factor glutamine methyltransferase</fullName>
        <shortName evidence="5">RF MTase</shortName>
        <ecNumber evidence="5">2.1.1.297</ecNumber>
    </recommendedName>
    <alternativeName>
        <fullName evidence="5">N5-glutamine methyltransferase PrmC</fullName>
    </alternativeName>
    <alternativeName>
        <fullName evidence="5">Protein-(glutamine-N5) MTase PrmC</fullName>
    </alternativeName>
    <alternativeName>
        <fullName evidence="5">Protein-glutamine N-methyltransferase PrmC</fullName>
    </alternativeName>
</protein>
<proteinExistence type="inferred from homology"/>
<dbReference type="Pfam" id="PF05175">
    <property type="entry name" value="MTS"/>
    <property type="match status" value="1"/>
</dbReference>
<name>A0ABT3W8Y0_9PROT</name>
<dbReference type="Gene3D" id="3.40.50.150">
    <property type="entry name" value="Vaccinia Virus protein VP39"/>
    <property type="match status" value="1"/>
</dbReference>
<organism evidence="8 9">
    <name type="scientific">Bombella saccharophila</name>
    <dbReference type="NCBI Taxonomy" id="2967338"/>
    <lineage>
        <taxon>Bacteria</taxon>
        <taxon>Pseudomonadati</taxon>
        <taxon>Pseudomonadota</taxon>
        <taxon>Alphaproteobacteria</taxon>
        <taxon>Acetobacterales</taxon>
        <taxon>Acetobacteraceae</taxon>
        <taxon>Bombella</taxon>
    </lineage>
</organism>
<dbReference type="NCBIfam" id="TIGR00536">
    <property type="entry name" value="hemK_fam"/>
    <property type="match status" value="1"/>
</dbReference>
<dbReference type="InterPro" id="IPR019874">
    <property type="entry name" value="RF_methyltr_PrmC"/>
</dbReference>
<dbReference type="EMBL" id="JANIDW010000001">
    <property type="protein sequence ID" value="MCX5614267.1"/>
    <property type="molecule type" value="Genomic_DNA"/>
</dbReference>
<feature type="binding site" evidence="5">
    <location>
        <begin position="119"/>
        <end position="123"/>
    </location>
    <ligand>
        <name>S-adenosyl-L-methionine</name>
        <dbReference type="ChEBI" id="CHEBI:59789"/>
    </ligand>
</feature>
<dbReference type="GO" id="GO:0032259">
    <property type="term" value="P:methylation"/>
    <property type="evidence" value="ECO:0007669"/>
    <property type="project" value="UniProtKB-KW"/>
</dbReference>
<evidence type="ECO:0000256" key="2">
    <source>
        <dbReference type="ARBA" id="ARBA00022679"/>
    </source>
</evidence>
<dbReference type="PANTHER" id="PTHR18895">
    <property type="entry name" value="HEMK METHYLTRANSFERASE"/>
    <property type="match status" value="1"/>
</dbReference>
<dbReference type="InterPro" id="IPR002052">
    <property type="entry name" value="DNA_methylase_N6_adenine_CS"/>
</dbReference>
<dbReference type="InterPro" id="IPR040758">
    <property type="entry name" value="PrmC_N"/>
</dbReference>
<dbReference type="Proteomes" id="UP001165648">
    <property type="component" value="Unassembled WGS sequence"/>
</dbReference>
<evidence type="ECO:0000259" key="7">
    <source>
        <dbReference type="Pfam" id="PF17827"/>
    </source>
</evidence>
<dbReference type="PANTHER" id="PTHR18895:SF74">
    <property type="entry name" value="MTRF1L RELEASE FACTOR GLUTAMINE METHYLTRANSFERASE"/>
    <property type="match status" value="1"/>
</dbReference>
<comment type="function">
    <text evidence="5">Methylates the class 1 translation termination release factors RF1/PrfA and RF2/PrfB on the glutamine residue of the universally conserved GGQ motif.</text>
</comment>
<accession>A0ABT3W8Y0</accession>
<dbReference type="HAMAP" id="MF_02126">
    <property type="entry name" value="RF_methyltr_PrmC"/>
    <property type="match status" value="1"/>
</dbReference>
<dbReference type="InterPro" id="IPR050320">
    <property type="entry name" value="N5-glutamine_MTase"/>
</dbReference>
<evidence type="ECO:0000256" key="3">
    <source>
        <dbReference type="ARBA" id="ARBA00022691"/>
    </source>
</evidence>
<evidence type="ECO:0000259" key="6">
    <source>
        <dbReference type="Pfam" id="PF05175"/>
    </source>
</evidence>
<feature type="domain" description="Release factor glutamine methyltransferase N-terminal" evidence="7">
    <location>
        <begin position="5"/>
        <end position="73"/>
    </location>
</feature>
<evidence type="ECO:0000256" key="1">
    <source>
        <dbReference type="ARBA" id="ARBA00022603"/>
    </source>
</evidence>
<sequence>MRKIDLLRHAVERLSLAGIEDASAEARLLLCWACECTPLELMQLTEIEAAPVDRFSTALERRCAREPMAFITGEQGFWTLDVSVSPETLIPRGDSESLIEALLAHKPERESVRSILDIGTGTGCLLLAALSEYPQAWGLGVDITPQAAQLAQHNARRNHLAERAAFIAGCWAEAVKGPFDVVLSNPPYIEHEAMAQLMPEVRQYEPHRALDGGDDGLTAYRALCKSLPHLLAEDGCAILELGIGQAEAVTLLAEAEGLKRVACRKDLGGIERALVLTFS</sequence>
<evidence type="ECO:0000256" key="4">
    <source>
        <dbReference type="ARBA" id="ARBA00048391"/>
    </source>
</evidence>
<comment type="similarity">
    <text evidence="5">Belongs to the protein N5-glutamine methyltransferase family. PrmC subfamily.</text>
</comment>
<evidence type="ECO:0000256" key="5">
    <source>
        <dbReference type="HAMAP-Rule" id="MF_02126"/>
    </source>
</evidence>
<keyword evidence="1 5" id="KW-0489">Methyltransferase</keyword>
<evidence type="ECO:0000313" key="8">
    <source>
        <dbReference type="EMBL" id="MCX5614267.1"/>
    </source>
</evidence>
<evidence type="ECO:0000313" key="9">
    <source>
        <dbReference type="Proteomes" id="UP001165648"/>
    </source>
</evidence>
<gene>
    <name evidence="5 8" type="primary">prmC</name>
    <name evidence="8" type="ORF">NQF64_03255</name>
</gene>
<keyword evidence="2 5" id="KW-0808">Transferase</keyword>
<dbReference type="EC" id="2.1.1.297" evidence="5"/>
<feature type="domain" description="Methyltransferase small" evidence="6">
    <location>
        <begin position="102"/>
        <end position="194"/>
    </location>
</feature>
<dbReference type="GO" id="GO:0102559">
    <property type="term" value="F:peptide chain release factor N(5)-glutamine methyltransferase activity"/>
    <property type="evidence" value="ECO:0007669"/>
    <property type="project" value="UniProtKB-EC"/>
</dbReference>
<comment type="catalytic activity">
    <reaction evidence="4 5">
        <text>L-glutaminyl-[peptide chain release factor] + S-adenosyl-L-methionine = N(5)-methyl-L-glutaminyl-[peptide chain release factor] + S-adenosyl-L-homocysteine + H(+)</text>
        <dbReference type="Rhea" id="RHEA:42896"/>
        <dbReference type="Rhea" id="RHEA-COMP:10271"/>
        <dbReference type="Rhea" id="RHEA-COMP:10272"/>
        <dbReference type="ChEBI" id="CHEBI:15378"/>
        <dbReference type="ChEBI" id="CHEBI:30011"/>
        <dbReference type="ChEBI" id="CHEBI:57856"/>
        <dbReference type="ChEBI" id="CHEBI:59789"/>
        <dbReference type="ChEBI" id="CHEBI:61891"/>
        <dbReference type="EC" id="2.1.1.297"/>
    </reaction>
</comment>
<feature type="binding site" evidence="5">
    <location>
        <begin position="185"/>
        <end position="188"/>
    </location>
    <ligand>
        <name>substrate</name>
    </ligand>
</feature>
<feature type="binding site" evidence="5">
    <location>
        <position position="142"/>
    </location>
    <ligand>
        <name>S-adenosyl-L-methionine</name>
        <dbReference type="ChEBI" id="CHEBI:59789"/>
    </ligand>
</feature>
<dbReference type="InterPro" id="IPR007848">
    <property type="entry name" value="Small_mtfrase_dom"/>
</dbReference>
<dbReference type="Pfam" id="PF17827">
    <property type="entry name" value="PrmC_N"/>
    <property type="match status" value="1"/>
</dbReference>
<reference evidence="8 9" key="1">
    <citation type="submission" date="2022-07" db="EMBL/GenBank/DDBJ databases">
        <title>Bombella genomes.</title>
        <authorList>
            <person name="Harer L."/>
            <person name="Styblova S."/>
            <person name="Ehrmann M."/>
        </authorList>
    </citation>
    <scope>NUCLEOTIDE SEQUENCE [LARGE SCALE GENOMIC DNA]</scope>
    <source>
        <strain evidence="8 9">TMW 2.2558</strain>
    </source>
</reference>
<dbReference type="InterPro" id="IPR029063">
    <property type="entry name" value="SAM-dependent_MTases_sf"/>
</dbReference>
<feature type="binding site" evidence="5">
    <location>
        <position position="185"/>
    </location>
    <ligand>
        <name>S-adenosyl-L-methionine</name>
        <dbReference type="ChEBI" id="CHEBI:59789"/>
    </ligand>
</feature>
<dbReference type="RefSeq" id="WP_266106440.1">
    <property type="nucleotide sequence ID" value="NZ_JANIDW010000001.1"/>
</dbReference>
<dbReference type="PROSITE" id="PS00092">
    <property type="entry name" value="N6_MTASE"/>
    <property type="match status" value="1"/>
</dbReference>
<keyword evidence="3 5" id="KW-0949">S-adenosyl-L-methionine</keyword>
<dbReference type="InterPro" id="IPR004556">
    <property type="entry name" value="HemK-like"/>
</dbReference>
<comment type="caution">
    <text evidence="8">The sequence shown here is derived from an EMBL/GenBank/DDBJ whole genome shotgun (WGS) entry which is preliminary data.</text>
</comment>
<dbReference type="Gene3D" id="1.10.8.10">
    <property type="entry name" value="DNA helicase RuvA subunit, C-terminal domain"/>
    <property type="match status" value="1"/>
</dbReference>
<feature type="binding site" evidence="5">
    <location>
        <position position="171"/>
    </location>
    <ligand>
        <name>S-adenosyl-L-methionine</name>
        <dbReference type="ChEBI" id="CHEBI:59789"/>
    </ligand>
</feature>
<keyword evidence="9" id="KW-1185">Reference proteome</keyword>
<dbReference type="NCBIfam" id="TIGR03534">
    <property type="entry name" value="RF_mod_PrmC"/>
    <property type="match status" value="1"/>
</dbReference>